<dbReference type="AlphaFoldDB" id="A0A2I0QYQ1"/>
<protein>
    <submittedName>
        <fullName evidence="1">Uncharacterized protein</fullName>
    </submittedName>
</protein>
<feature type="non-terminal residue" evidence="1">
    <location>
        <position position="390"/>
    </location>
</feature>
<reference evidence="1 2" key="1">
    <citation type="submission" date="2017-12" db="EMBL/GenBank/DDBJ databases">
        <title>The draft genome sequence of Brumimicrobium saltpan LHR20.</title>
        <authorList>
            <person name="Do Z.-J."/>
            <person name="Luo H.-R."/>
        </authorList>
    </citation>
    <scope>NUCLEOTIDE SEQUENCE [LARGE SCALE GENOMIC DNA]</scope>
    <source>
        <strain evidence="1 2">LHR20</strain>
    </source>
</reference>
<name>A0A2I0QYQ1_9FLAO</name>
<dbReference type="SUPFAM" id="SSF49785">
    <property type="entry name" value="Galactose-binding domain-like"/>
    <property type="match status" value="1"/>
</dbReference>
<sequence>MGLDQTLYGSSRIGQEQIGEIIASSDLNLVNINTATQNIIGDKYFEMSNHLGNVLQVVSDRKLPVNDGNENIDCSLVDVVSYSDYYPFGVQLDGRTMENPIEVEPADTTISTDTLHVINSDFENAQIVDNGVSIYIDGWKDFSQSTISIDNNGGNERLKVISTNGAHGVQQTFSTEPGKTYTFEVDLEMESVPANEVNVLIFENDYAGSFELEVLTIDGTHTFSYTANTPAIYVQIRQAGTYYLDNITMYRTYEDTVITGGYVAGDYRYGFQGQEMDNEVKGKGNSVNYKFRMHDPRVGRFFAVDPLAPKYPFYSPYSFSGNQVVHTVELEGLEEAVLNDGSSVHTGPLDDDATIDKLEESGAWDDDKYVTEWPGREKGLEPVTIKAQKK</sequence>
<proteinExistence type="predicted"/>
<dbReference type="InterPro" id="IPR008979">
    <property type="entry name" value="Galactose-bd-like_sf"/>
</dbReference>
<keyword evidence="2" id="KW-1185">Reference proteome</keyword>
<evidence type="ECO:0000313" key="1">
    <source>
        <dbReference type="EMBL" id="PKR79452.1"/>
    </source>
</evidence>
<gene>
    <name evidence="1" type="ORF">CW751_15055</name>
</gene>
<evidence type="ECO:0000313" key="2">
    <source>
        <dbReference type="Proteomes" id="UP000236654"/>
    </source>
</evidence>
<dbReference type="Proteomes" id="UP000236654">
    <property type="component" value="Unassembled WGS sequence"/>
</dbReference>
<accession>A0A2I0QYQ1</accession>
<dbReference type="EMBL" id="PJNI01000046">
    <property type="protein sequence ID" value="PKR79452.1"/>
    <property type="molecule type" value="Genomic_DNA"/>
</dbReference>
<organism evidence="1 2">
    <name type="scientific">Brumimicrobium salinarum</name>
    <dbReference type="NCBI Taxonomy" id="2058658"/>
    <lineage>
        <taxon>Bacteria</taxon>
        <taxon>Pseudomonadati</taxon>
        <taxon>Bacteroidota</taxon>
        <taxon>Flavobacteriia</taxon>
        <taxon>Flavobacteriales</taxon>
        <taxon>Crocinitomicaceae</taxon>
        <taxon>Brumimicrobium</taxon>
    </lineage>
</organism>
<dbReference type="Gene3D" id="2.180.10.10">
    <property type="entry name" value="RHS repeat-associated core"/>
    <property type="match status" value="1"/>
</dbReference>
<comment type="caution">
    <text evidence="1">The sequence shown here is derived from an EMBL/GenBank/DDBJ whole genome shotgun (WGS) entry which is preliminary data.</text>
</comment>